<organism evidence="2 3">
    <name type="scientific">Patellaria atrata CBS 101060</name>
    <dbReference type="NCBI Taxonomy" id="1346257"/>
    <lineage>
        <taxon>Eukaryota</taxon>
        <taxon>Fungi</taxon>
        <taxon>Dikarya</taxon>
        <taxon>Ascomycota</taxon>
        <taxon>Pezizomycotina</taxon>
        <taxon>Dothideomycetes</taxon>
        <taxon>Dothideomycetes incertae sedis</taxon>
        <taxon>Patellariales</taxon>
        <taxon>Patellariaceae</taxon>
        <taxon>Patellaria</taxon>
    </lineage>
</organism>
<accession>A0A9P4VNK9</accession>
<dbReference type="Proteomes" id="UP000799429">
    <property type="component" value="Unassembled WGS sequence"/>
</dbReference>
<keyword evidence="3" id="KW-1185">Reference proteome</keyword>
<dbReference type="PROSITE" id="PS50181">
    <property type="entry name" value="FBOX"/>
    <property type="match status" value="1"/>
</dbReference>
<dbReference type="SUPFAM" id="SSF81383">
    <property type="entry name" value="F-box domain"/>
    <property type="match status" value="1"/>
</dbReference>
<evidence type="ECO:0000313" key="2">
    <source>
        <dbReference type="EMBL" id="KAF2837838.1"/>
    </source>
</evidence>
<dbReference type="Gene3D" id="3.80.10.10">
    <property type="entry name" value="Ribonuclease Inhibitor"/>
    <property type="match status" value="1"/>
</dbReference>
<protein>
    <recommendedName>
        <fullName evidence="1">F-box domain-containing protein</fullName>
    </recommendedName>
</protein>
<dbReference type="OrthoDB" id="5425556at2759"/>
<name>A0A9P4VNK9_9PEZI</name>
<dbReference type="InterPro" id="IPR032675">
    <property type="entry name" value="LRR_dom_sf"/>
</dbReference>
<evidence type="ECO:0000313" key="3">
    <source>
        <dbReference type="Proteomes" id="UP000799429"/>
    </source>
</evidence>
<feature type="domain" description="F-box" evidence="1">
    <location>
        <begin position="5"/>
        <end position="51"/>
    </location>
</feature>
<dbReference type="SUPFAM" id="SSF52047">
    <property type="entry name" value="RNI-like"/>
    <property type="match status" value="1"/>
</dbReference>
<dbReference type="EMBL" id="MU006098">
    <property type="protein sequence ID" value="KAF2837838.1"/>
    <property type="molecule type" value="Genomic_DNA"/>
</dbReference>
<reference evidence="2" key="1">
    <citation type="journal article" date="2020" name="Stud. Mycol.">
        <title>101 Dothideomycetes genomes: a test case for predicting lifestyles and emergence of pathogens.</title>
        <authorList>
            <person name="Haridas S."/>
            <person name="Albert R."/>
            <person name="Binder M."/>
            <person name="Bloem J."/>
            <person name="Labutti K."/>
            <person name="Salamov A."/>
            <person name="Andreopoulos B."/>
            <person name="Baker S."/>
            <person name="Barry K."/>
            <person name="Bills G."/>
            <person name="Bluhm B."/>
            <person name="Cannon C."/>
            <person name="Castanera R."/>
            <person name="Culley D."/>
            <person name="Daum C."/>
            <person name="Ezra D."/>
            <person name="Gonzalez J."/>
            <person name="Henrissat B."/>
            <person name="Kuo A."/>
            <person name="Liang C."/>
            <person name="Lipzen A."/>
            <person name="Lutzoni F."/>
            <person name="Magnuson J."/>
            <person name="Mondo S."/>
            <person name="Nolan M."/>
            <person name="Ohm R."/>
            <person name="Pangilinan J."/>
            <person name="Park H.-J."/>
            <person name="Ramirez L."/>
            <person name="Alfaro M."/>
            <person name="Sun H."/>
            <person name="Tritt A."/>
            <person name="Yoshinaga Y."/>
            <person name="Zwiers L.-H."/>
            <person name="Turgeon B."/>
            <person name="Goodwin S."/>
            <person name="Spatafora J."/>
            <person name="Crous P."/>
            <person name="Grigoriev I."/>
        </authorList>
    </citation>
    <scope>NUCLEOTIDE SEQUENCE</scope>
    <source>
        <strain evidence="2">CBS 101060</strain>
    </source>
</reference>
<dbReference type="InterPro" id="IPR001810">
    <property type="entry name" value="F-box_dom"/>
</dbReference>
<sequence length="325" mass="36504">MDPKRVSLLELPPEILLHTLSYLPISSLLPFSTTSRYTHSLASRSLHTLSLGIYTSRSASLIGRLENSTSRLWQSSSTKRLPSSIHEASPYAISVIVPSANEYNPKIIDLFQIGLATNVLQRYAVGLRHLEMRIWAFDTNIAKALAGLRGLRSLVLRIDFPYGVGKRRLSPSLRRVKDKAWDGVEGAWGCLVLLELDGCDLNAVQLKTILEANTLITQLAIQRCPQIDNALFNYLQRWPGRRNLKELAIEDCPSIEGEKDLEEAISAMGQLEHLSFCDCYGIDPKVLREKNEESWHIKKLVLTRSRDSIGNPGPIEVDPDYLSEE</sequence>
<dbReference type="Gene3D" id="1.20.1280.50">
    <property type="match status" value="1"/>
</dbReference>
<dbReference type="AlphaFoldDB" id="A0A9P4VNK9"/>
<proteinExistence type="predicted"/>
<comment type="caution">
    <text evidence="2">The sequence shown here is derived from an EMBL/GenBank/DDBJ whole genome shotgun (WGS) entry which is preliminary data.</text>
</comment>
<evidence type="ECO:0000259" key="1">
    <source>
        <dbReference type="PROSITE" id="PS50181"/>
    </source>
</evidence>
<gene>
    <name evidence="2" type="ORF">M501DRAFT_986049</name>
</gene>
<dbReference type="InterPro" id="IPR036047">
    <property type="entry name" value="F-box-like_dom_sf"/>
</dbReference>
<dbReference type="Pfam" id="PF12937">
    <property type="entry name" value="F-box-like"/>
    <property type="match status" value="1"/>
</dbReference>